<evidence type="ECO:0000313" key="5">
    <source>
        <dbReference type="EMBL" id="WAR45108.1"/>
    </source>
</evidence>
<dbReference type="PROSITE" id="PS00092">
    <property type="entry name" value="N6_MTASE"/>
    <property type="match status" value="1"/>
</dbReference>
<dbReference type="InterPro" id="IPR002052">
    <property type="entry name" value="DNA_methylase_N6_adenine_CS"/>
</dbReference>
<feature type="domain" description="DNA methylase N-4/N-6" evidence="4">
    <location>
        <begin position="148"/>
        <end position="491"/>
    </location>
</feature>
<dbReference type="RefSeq" id="WP_255190075.1">
    <property type="nucleotide sequence ID" value="NZ_CP113517.1"/>
</dbReference>
<evidence type="ECO:0000313" key="6">
    <source>
        <dbReference type="Proteomes" id="UP001162780"/>
    </source>
</evidence>
<keyword evidence="2" id="KW-0489">Methyltransferase</keyword>
<organism evidence="5 6">
    <name type="scientific">Methylomonas rapida</name>
    <dbReference type="NCBI Taxonomy" id="2963939"/>
    <lineage>
        <taxon>Bacteria</taxon>
        <taxon>Pseudomonadati</taxon>
        <taxon>Pseudomonadota</taxon>
        <taxon>Gammaproteobacteria</taxon>
        <taxon>Methylococcales</taxon>
        <taxon>Methylococcaceae</taxon>
        <taxon>Methylomonas</taxon>
    </lineage>
</organism>
<evidence type="ECO:0000256" key="2">
    <source>
        <dbReference type="ARBA" id="ARBA00022603"/>
    </source>
</evidence>
<dbReference type="SUPFAM" id="SSF53335">
    <property type="entry name" value="S-adenosyl-L-methionine-dependent methyltransferases"/>
    <property type="match status" value="1"/>
</dbReference>
<dbReference type="InterPro" id="IPR029063">
    <property type="entry name" value="SAM-dependent_MTases_sf"/>
</dbReference>
<keyword evidence="6" id="KW-1185">Reference proteome</keyword>
<comment type="similarity">
    <text evidence="1">Belongs to the N(4)/N(6)-methyltransferase family.</text>
</comment>
<dbReference type="InterPro" id="IPR001091">
    <property type="entry name" value="RM_Methyltransferase"/>
</dbReference>
<evidence type="ECO:0000256" key="3">
    <source>
        <dbReference type="ARBA" id="ARBA00022679"/>
    </source>
</evidence>
<proteinExistence type="inferred from homology"/>
<evidence type="ECO:0000259" key="4">
    <source>
        <dbReference type="Pfam" id="PF01555"/>
    </source>
</evidence>
<dbReference type="Proteomes" id="UP001162780">
    <property type="component" value="Chromosome"/>
</dbReference>
<dbReference type="Pfam" id="PF01555">
    <property type="entry name" value="N6_N4_Mtase"/>
    <property type="match status" value="1"/>
</dbReference>
<sequence length="808" mass="91734">MAYLEDKIQQVQDKELRDILLAEVKKLKKEKKFGLVFEEHVPELVPVFSAPIRPRATVALKDGDLLETFRVKRIKGDQATVSQDNDGTERVFPISQLVVVQRFGEAIYPALELKDMVQNGGDRPFHTLIEADNYHALQLLDYLYAGQVDCIYIDPPYNTGAKDWKYNNNYVDSNDSWRHSKWLTFMEKRLKLAKRLLKPDTGVLIVTIDEHEVHHLRCLLAQILPNAFIQMVTAVINPKGVSQGRFSRVEEYLIYCFMPSANVLTTFDDLLNRDEKRTNIPRWSSLLRSGNNARRIDRKNMFYPILIDLEKMIAVDVGEPLLDGDPILGQKEKGLSLAWPIRADGTFGNWGVGHKTLLTLIQQGFVAVRGYDDKRKTFSIYYLNEKLRRQIETGDLIITGRDEVTNVVEVEYAATKLFQPKTVWHRSIHDAGAYGSDLIKKILGESSGFTFPKSVYSTHDAVFPIVKENKSALVVDFFSGSGTTLNATNLINATDKGNRRCILVTNNEVSAEESKALQEQGFMPGDAEYEKHGICQSVTWPRSKYTILGKRDDGTLLEGDYLTGRTITKEKRRTFKQIGFIDSEQLTVARKKELVSLLDGIPQSKINKDAAFFVDEECKASILFDEAEADAYLDALEDMMHIETFYLVMANNALFKRLKDAINELLGPLQISEEEKRPMSNGFEANLAYFKLDFLDADEVQLGRKFAALLPILWLMAGAKGPCPNSPNNAPYFLPEQCPFAVLLDEHCFLAFKTALQARPGISHVFLVTNSEDGFFAMRDELAGHLQVVQLYKDYLDQFKINTQRERS</sequence>
<gene>
    <name evidence="5" type="ORF">NM686_000955</name>
</gene>
<dbReference type="Gene3D" id="3.40.50.150">
    <property type="entry name" value="Vaccinia Virus protein VP39"/>
    <property type="match status" value="1"/>
</dbReference>
<dbReference type="InterPro" id="IPR002941">
    <property type="entry name" value="DNA_methylase_N4/N6"/>
</dbReference>
<dbReference type="EMBL" id="CP113517">
    <property type="protein sequence ID" value="WAR45108.1"/>
    <property type="molecule type" value="Genomic_DNA"/>
</dbReference>
<accession>A0ABY7GKS9</accession>
<name>A0ABY7GKS9_9GAMM</name>
<dbReference type="PRINTS" id="PR00508">
    <property type="entry name" value="S21N4MTFRASE"/>
</dbReference>
<protein>
    <submittedName>
        <fullName evidence="5">Site-specific DNA-methyltransferase</fullName>
    </submittedName>
</protein>
<keyword evidence="3" id="KW-0808">Transferase</keyword>
<evidence type="ECO:0000256" key="1">
    <source>
        <dbReference type="ARBA" id="ARBA00006594"/>
    </source>
</evidence>
<reference evidence="5" key="1">
    <citation type="submission" date="2022-11" db="EMBL/GenBank/DDBJ databases">
        <title>Methylomonas rapida sp. nov., Carotenoid-Producing Obligate Methanotrophs with High Growth Characteristics and Biotechnological Potential.</title>
        <authorList>
            <person name="Tikhonova E.N."/>
            <person name="Suleimanov R.Z."/>
            <person name="Miroshnikov K."/>
            <person name="Oshkin I.Y."/>
            <person name="Belova S.E."/>
            <person name="Danilova O.V."/>
            <person name="Ashikhmin A."/>
            <person name="Konopkin A."/>
            <person name="But S.Y."/>
            <person name="Khmelenina V.N."/>
            <person name="Kuznetsov N."/>
            <person name="Pimenov N.V."/>
            <person name="Dedysh S.N."/>
        </authorList>
    </citation>
    <scope>NUCLEOTIDE SEQUENCE</scope>
    <source>
        <strain evidence="5">MP1</strain>
    </source>
</reference>